<comment type="caution">
    <text evidence="3">The sequence shown here is derived from an EMBL/GenBank/DDBJ whole genome shotgun (WGS) entry which is preliminary data.</text>
</comment>
<feature type="chain" id="PRO_5041981496" evidence="2">
    <location>
        <begin position="20"/>
        <end position="405"/>
    </location>
</feature>
<accession>A0AAD5QXZ4</accession>
<dbReference type="AlphaFoldDB" id="A0AAD5QXZ4"/>
<dbReference type="EMBL" id="JAHQIW010005386">
    <property type="protein sequence ID" value="KAJ1365906.1"/>
    <property type="molecule type" value="Genomic_DNA"/>
</dbReference>
<feature type="signal peptide" evidence="2">
    <location>
        <begin position="1"/>
        <end position="19"/>
    </location>
</feature>
<organism evidence="3 4">
    <name type="scientific">Parelaphostrongylus tenuis</name>
    <name type="common">Meningeal worm</name>
    <dbReference type="NCBI Taxonomy" id="148309"/>
    <lineage>
        <taxon>Eukaryota</taxon>
        <taxon>Metazoa</taxon>
        <taxon>Ecdysozoa</taxon>
        <taxon>Nematoda</taxon>
        <taxon>Chromadorea</taxon>
        <taxon>Rhabditida</taxon>
        <taxon>Rhabditina</taxon>
        <taxon>Rhabditomorpha</taxon>
        <taxon>Strongyloidea</taxon>
        <taxon>Metastrongylidae</taxon>
        <taxon>Parelaphostrongylus</taxon>
    </lineage>
</organism>
<evidence type="ECO:0000256" key="1">
    <source>
        <dbReference type="SAM" id="MobiDB-lite"/>
    </source>
</evidence>
<gene>
    <name evidence="3" type="ORF">KIN20_026376</name>
</gene>
<keyword evidence="2" id="KW-0732">Signal</keyword>
<evidence type="ECO:0000256" key="2">
    <source>
        <dbReference type="SAM" id="SignalP"/>
    </source>
</evidence>
<proteinExistence type="predicted"/>
<keyword evidence="4" id="KW-1185">Reference proteome</keyword>
<reference evidence="3" key="1">
    <citation type="submission" date="2021-06" db="EMBL/GenBank/DDBJ databases">
        <title>Parelaphostrongylus tenuis whole genome reference sequence.</title>
        <authorList>
            <person name="Garwood T.J."/>
            <person name="Larsen P.A."/>
            <person name="Fountain-Jones N.M."/>
            <person name="Garbe J.R."/>
            <person name="Macchietto M.G."/>
            <person name="Kania S.A."/>
            <person name="Gerhold R.W."/>
            <person name="Richards J.E."/>
            <person name="Wolf T.M."/>
        </authorList>
    </citation>
    <scope>NUCLEOTIDE SEQUENCE</scope>
    <source>
        <strain evidence="3">MNPRO001-30</strain>
        <tissue evidence="3">Meninges</tissue>
    </source>
</reference>
<evidence type="ECO:0000313" key="3">
    <source>
        <dbReference type="EMBL" id="KAJ1365906.1"/>
    </source>
</evidence>
<feature type="region of interest" description="Disordered" evidence="1">
    <location>
        <begin position="317"/>
        <end position="337"/>
    </location>
</feature>
<protein>
    <submittedName>
        <fullName evidence="3">Uncharacterized protein</fullName>
    </submittedName>
</protein>
<sequence length="405" mass="47090">MDKFLTFTILLLLSSTAESREPLDEDFEATLSDKEDDVEVDQHYENDLLVIANRFPEELIFFCNPRNELMRDRICYGQLDAYALACADDTPPLHLVPFCFAFKHQCSRITYPSDDWCVREFDRYVDYCTRMRRNTCKSCDYDLSCYCEPYECVWRRFGYNTAVWCQRYELFLRRERATTCMHLFNLPKVICDPFRRQFDYNRCTKFLFDCELISNFDDELGISEKQIVPEEAHHEGEEAPKKTLTLTPEDKEIQAEIAQEEVELERLTQGKGKRKRNTRCFFKRPFNENLLQNSPQLSIKQSDEKLVQKTSSVDSAAAVETQKTPGVGSATPVGKQKSSNVDSVAAVEKPSIKSGIQSDKPRNIYISTTNRRSTPLVTLRSSVLDRTRRSPPENRFDLLELLRGR</sequence>
<name>A0AAD5QXZ4_PARTN</name>
<evidence type="ECO:0000313" key="4">
    <source>
        <dbReference type="Proteomes" id="UP001196413"/>
    </source>
</evidence>
<dbReference type="Proteomes" id="UP001196413">
    <property type="component" value="Unassembled WGS sequence"/>
</dbReference>